<proteinExistence type="predicted"/>
<protein>
    <submittedName>
        <fullName evidence="1">Uncharacterized protein</fullName>
    </submittedName>
</protein>
<organism evidence="1 2">
    <name type="scientific">Anaerocolumna cellulosilytica</name>
    <dbReference type="NCBI Taxonomy" id="433286"/>
    <lineage>
        <taxon>Bacteria</taxon>
        <taxon>Bacillati</taxon>
        <taxon>Bacillota</taxon>
        <taxon>Clostridia</taxon>
        <taxon>Lachnospirales</taxon>
        <taxon>Lachnospiraceae</taxon>
        <taxon>Anaerocolumna</taxon>
    </lineage>
</organism>
<name>A0A6S6R2J0_9FIRM</name>
<evidence type="ECO:0000313" key="2">
    <source>
        <dbReference type="Proteomes" id="UP000515561"/>
    </source>
</evidence>
<evidence type="ECO:0000313" key="1">
    <source>
        <dbReference type="EMBL" id="BCJ96356.1"/>
    </source>
</evidence>
<accession>A0A6S6R2J0</accession>
<dbReference type="KEGG" id="acel:acsn021_39250"/>
<keyword evidence="2" id="KW-1185">Reference proteome</keyword>
<dbReference type="EMBL" id="AP023367">
    <property type="protein sequence ID" value="BCJ96356.1"/>
    <property type="molecule type" value="Genomic_DNA"/>
</dbReference>
<sequence length="54" mass="6073">MNFSDGTPYELKGSCTVWVGGKDGDYIKVLPIDIRGDAGKEFNRYYYDKGEFVG</sequence>
<dbReference type="AlphaFoldDB" id="A0A6S6R2J0"/>
<reference evidence="1 2" key="1">
    <citation type="journal article" date="2016" name="Int. J. Syst. Evol. Microbiol.">
        <title>Descriptions of Anaerotaenia torta gen. nov., sp. nov. and Anaerocolumna cellulosilytica gen. nov., sp. nov. isolated from a methanogenic reactor of cattle waste.</title>
        <authorList>
            <person name="Uek A."/>
            <person name="Ohtaki Y."/>
            <person name="Kaku N."/>
            <person name="Ueki K."/>
        </authorList>
    </citation>
    <scope>NUCLEOTIDE SEQUENCE [LARGE SCALE GENOMIC DNA]</scope>
    <source>
        <strain evidence="1 2">SN021</strain>
    </source>
</reference>
<dbReference type="Proteomes" id="UP000515561">
    <property type="component" value="Chromosome"/>
</dbReference>
<gene>
    <name evidence="1" type="ORF">acsn021_39250</name>
</gene>